<organism evidence="1 2">
    <name type="scientific">Lepagella muris</name>
    <dbReference type="NCBI Taxonomy" id="3032870"/>
    <lineage>
        <taxon>Bacteria</taxon>
        <taxon>Pseudomonadati</taxon>
        <taxon>Bacteroidota</taxon>
        <taxon>Bacteroidia</taxon>
        <taxon>Bacteroidales</taxon>
        <taxon>Muribaculaceae</taxon>
        <taxon>Lepagella</taxon>
    </lineage>
</organism>
<comment type="caution">
    <text evidence="1">The sequence shown here is derived from an EMBL/GenBank/DDBJ whole genome shotgun (WGS) entry which is preliminary data.</text>
</comment>
<keyword evidence="1" id="KW-0255">Endonuclease</keyword>
<dbReference type="EMBL" id="SRYB01000035">
    <property type="protein sequence ID" value="TGY76836.1"/>
    <property type="molecule type" value="Genomic_DNA"/>
</dbReference>
<evidence type="ECO:0000313" key="1">
    <source>
        <dbReference type="EMBL" id="TGY76836.1"/>
    </source>
</evidence>
<keyword evidence="1" id="KW-0540">Nuclease</keyword>
<dbReference type="Proteomes" id="UP000306319">
    <property type="component" value="Unassembled WGS sequence"/>
</dbReference>
<sequence>MGFFQFDQQYRSFFRECKISSAKDSEVVCIQEEDTVCESSPWTEMIRRSGFCRKKYKLWEETQGMCIYCGKSILVDDFINGNESDIEHIIPQALGGSSEWNNLTCSCRQCNRSKGDLTAMDYMLSQSSATLQDYLRRLRFLISAGLITKEKYINLMTPKTLLFRKV</sequence>
<protein>
    <submittedName>
        <fullName evidence="1">HNH endonuclease</fullName>
    </submittedName>
</protein>
<gene>
    <name evidence="1" type="ORF">E5331_17165</name>
</gene>
<evidence type="ECO:0000313" key="2">
    <source>
        <dbReference type="Proteomes" id="UP000306319"/>
    </source>
</evidence>
<proteinExistence type="predicted"/>
<name>A0AC61RGK0_9BACT</name>
<keyword evidence="2" id="KW-1185">Reference proteome</keyword>
<keyword evidence="1" id="KW-0378">Hydrolase</keyword>
<reference evidence="1" key="1">
    <citation type="submission" date="2019-04" db="EMBL/GenBank/DDBJ databases">
        <title>Microbes associate with the intestines of laboratory mice.</title>
        <authorList>
            <person name="Navarre W."/>
            <person name="Wong E."/>
            <person name="Huang K."/>
            <person name="Tropini C."/>
            <person name="Ng K."/>
            <person name="Yu B."/>
        </authorList>
    </citation>
    <scope>NUCLEOTIDE SEQUENCE</scope>
    <source>
        <strain evidence="1">NM04_E33</strain>
    </source>
</reference>
<accession>A0AC61RGK0</accession>